<dbReference type="EMBL" id="KB293180">
    <property type="protein sequence ID" value="ELU16396.1"/>
    <property type="molecule type" value="Genomic_DNA"/>
</dbReference>
<dbReference type="OrthoDB" id="5877963at2759"/>
<gene>
    <name evidence="7" type="ORF">CAPTEDRAFT_182034</name>
</gene>
<feature type="transmembrane region" description="Helical" evidence="6">
    <location>
        <begin position="156"/>
        <end position="176"/>
    </location>
</feature>
<keyword evidence="3 6" id="KW-0812">Transmembrane</keyword>
<dbReference type="InterPro" id="IPR001991">
    <property type="entry name" value="Na-dicarboxylate_symporter"/>
</dbReference>
<dbReference type="EnsemblMetazoa" id="CapteT182034">
    <property type="protein sequence ID" value="CapteP182034"/>
    <property type="gene ID" value="CapteG182034"/>
</dbReference>
<comment type="subcellular location">
    <subcellularLocation>
        <location evidence="1 6">Membrane</location>
        <topology evidence="1 6">Multi-pass membrane protein</topology>
    </subcellularLocation>
</comment>
<dbReference type="GO" id="GO:0005886">
    <property type="term" value="C:plasma membrane"/>
    <property type="evidence" value="ECO:0007669"/>
    <property type="project" value="TreeGrafter"/>
</dbReference>
<dbReference type="InterPro" id="IPR050746">
    <property type="entry name" value="DAACS"/>
</dbReference>
<dbReference type="InterPro" id="IPR036458">
    <property type="entry name" value="Na:dicarbo_symporter_sf"/>
</dbReference>
<dbReference type="GO" id="GO:0015175">
    <property type="term" value="F:neutral L-amino acid transmembrane transporter activity"/>
    <property type="evidence" value="ECO:0007669"/>
    <property type="project" value="TreeGrafter"/>
</dbReference>
<dbReference type="PRINTS" id="PR00173">
    <property type="entry name" value="EDTRNSPORT"/>
</dbReference>
<dbReference type="Proteomes" id="UP000014760">
    <property type="component" value="Unassembled WGS sequence"/>
</dbReference>
<keyword evidence="6" id="KW-0769">Symport</keyword>
<dbReference type="PANTHER" id="PTHR11958:SF63">
    <property type="entry name" value="AMINO ACID TRANSPORTER"/>
    <property type="match status" value="1"/>
</dbReference>
<proteinExistence type="inferred from homology"/>
<keyword evidence="9" id="KW-1185">Reference proteome</keyword>
<evidence type="ECO:0000313" key="8">
    <source>
        <dbReference type="EnsemblMetazoa" id="CapteP182034"/>
    </source>
</evidence>
<dbReference type="STRING" id="283909.R7VJ80"/>
<dbReference type="GO" id="GO:0005313">
    <property type="term" value="F:L-glutamate transmembrane transporter activity"/>
    <property type="evidence" value="ECO:0007669"/>
    <property type="project" value="TreeGrafter"/>
</dbReference>
<comment type="similarity">
    <text evidence="6">Belongs to the dicarboxylate/amino acid:cation symporter (DAACS) (TC 2.A.23) family.</text>
</comment>
<reference evidence="8" key="3">
    <citation type="submission" date="2015-06" db="UniProtKB">
        <authorList>
            <consortium name="EnsemblMetazoa"/>
        </authorList>
    </citation>
    <scope>IDENTIFICATION</scope>
</reference>
<dbReference type="HOGENOM" id="CLU_019375_3_2_1"/>
<dbReference type="Gene3D" id="1.10.3860.10">
    <property type="entry name" value="Sodium:dicarboxylate symporter"/>
    <property type="match status" value="1"/>
</dbReference>
<keyword evidence="5 6" id="KW-0472">Membrane</keyword>
<dbReference type="PANTHER" id="PTHR11958">
    <property type="entry name" value="SODIUM/DICARBOXYLATE SYMPORTER-RELATED"/>
    <property type="match status" value="1"/>
</dbReference>
<evidence type="ECO:0000313" key="9">
    <source>
        <dbReference type="Proteomes" id="UP000014760"/>
    </source>
</evidence>
<protein>
    <recommendedName>
        <fullName evidence="6">Amino acid transporter</fullName>
    </recommendedName>
</protein>
<feature type="transmembrane region" description="Helical" evidence="6">
    <location>
        <begin position="73"/>
        <end position="95"/>
    </location>
</feature>
<dbReference type="GO" id="GO:0015501">
    <property type="term" value="F:glutamate:sodium symporter activity"/>
    <property type="evidence" value="ECO:0007669"/>
    <property type="project" value="TreeGrafter"/>
</dbReference>
<dbReference type="SUPFAM" id="SSF118215">
    <property type="entry name" value="Proton glutamate symport protein"/>
    <property type="match status" value="1"/>
</dbReference>
<keyword evidence="4 6" id="KW-1133">Transmembrane helix</keyword>
<evidence type="ECO:0000256" key="1">
    <source>
        <dbReference type="ARBA" id="ARBA00004141"/>
    </source>
</evidence>
<feature type="transmembrane region" description="Helical" evidence="6">
    <location>
        <begin position="304"/>
        <end position="329"/>
    </location>
</feature>
<evidence type="ECO:0000313" key="7">
    <source>
        <dbReference type="EMBL" id="ELU16396.1"/>
    </source>
</evidence>
<feature type="transmembrane region" description="Helical" evidence="6">
    <location>
        <begin position="37"/>
        <end position="61"/>
    </location>
</feature>
<evidence type="ECO:0000256" key="4">
    <source>
        <dbReference type="ARBA" id="ARBA00022989"/>
    </source>
</evidence>
<reference evidence="7 9" key="2">
    <citation type="journal article" date="2013" name="Nature">
        <title>Insights into bilaterian evolution from three spiralian genomes.</title>
        <authorList>
            <person name="Simakov O."/>
            <person name="Marletaz F."/>
            <person name="Cho S.J."/>
            <person name="Edsinger-Gonzales E."/>
            <person name="Havlak P."/>
            <person name="Hellsten U."/>
            <person name="Kuo D.H."/>
            <person name="Larsson T."/>
            <person name="Lv J."/>
            <person name="Arendt D."/>
            <person name="Savage R."/>
            <person name="Osoegawa K."/>
            <person name="de Jong P."/>
            <person name="Grimwood J."/>
            <person name="Chapman J.A."/>
            <person name="Shapiro H."/>
            <person name="Aerts A."/>
            <person name="Otillar R.P."/>
            <person name="Terry A.Y."/>
            <person name="Boore J.L."/>
            <person name="Grigoriev I.V."/>
            <person name="Lindberg D.R."/>
            <person name="Seaver E.C."/>
            <person name="Weisblat D.A."/>
            <person name="Putnam N.H."/>
            <person name="Rokhsar D.S."/>
        </authorList>
    </citation>
    <scope>NUCLEOTIDE SEQUENCE</scope>
    <source>
        <strain evidence="7 9">I ESC-2004</strain>
    </source>
</reference>
<dbReference type="AlphaFoldDB" id="R7VJ80"/>
<sequence length="473" mass="51591">MAGAGCAVGWVLSSTPPFDHPKKATRELGYLFFPAELILRALSFVSLPLIVSSIASSLGALDYATSSKVMARVLFYFVVTGLLAMGEAVGISYAIRPGKYALGGNHTNMVTSNAGVEGVDTIDFLMDFFRNLLPDNFITAAFQQVDSLRLMQTNTVNILGLVVIAVCFGFSVASLHRRKSRPFLVTLDSFSEVSLKLMRVIVWFYPILVFFMTTRTVILLSDSLENIARFYVYILTICLTVFTHSFVILPLMYLALTRKNPLKLFLGCFRALLITFATRNRIASLPATMDCLENLNVSRRLSRLVAPLGASINLDGLVICEVMTALLVVDLRAVDISAKSVAFLAFAALGLSFCAQSSGAGVVLYVMIFQTVGLPMDDIAVLVSLDWLVGRIRTATSVWSDCVGAGIVQHFSRRELLGLDGGVSFQLDGESVDDLNNTMRDGVAMTNFKQNGSSDWTVRLVNESGEQLVVSKV</sequence>
<dbReference type="Pfam" id="PF00375">
    <property type="entry name" value="SDF"/>
    <property type="match status" value="1"/>
</dbReference>
<keyword evidence="2 6" id="KW-0813">Transport</keyword>
<feature type="transmembrane region" description="Helical" evidence="6">
    <location>
        <begin position="341"/>
        <end position="366"/>
    </location>
</feature>
<evidence type="ECO:0000256" key="3">
    <source>
        <dbReference type="ARBA" id="ARBA00022692"/>
    </source>
</evidence>
<accession>R7VJ80</accession>
<feature type="transmembrane region" description="Helical" evidence="6">
    <location>
        <begin position="230"/>
        <end position="256"/>
    </location>
</feature>
<name>R7VJ80_CAPTE</name>
<organism evidence="7">
    <name type="scientific">Capitella teleta</name>
    <name type="common">Polychaete worm</name>
    <dbReference type="NCBI Taxonomy" id="283909"/>
    <lineage>
        <taxon>Eukaryota</taxon>
        <taxon>Metazoa</taxon>
        <taxon>Spiralia</taxon>
        <taxon>Lophotrochozoa</taxon>
        <taxon>Annelida</taxon>
        <taxon>Polychaeta</taxon>
        <taxon>Sedentaria</taxon>
        <taxon>Scolecida</taxon>
        <taxon>Capitellidae</taxon>
        <taxon>Capitella</taxon>
    </lineage>
</organism>
<evidence type="ECO:0000256" key="2">
    <source>
        <dbReference type="ARBA" id="ARBA00022448"/>
    </source>
</evidence>
<evidence type="ECO:0000256" key="5">
    <source>
        <dbReference type="ARBA" id="ARBA00023136"/>
    </source>
</evidence>
<evidence type="ECO:0000256" key="6">
    <source>
        <dbReference type="RuleBase" id="RU361216"/>
    </source>
</evidence>
<dbReference type="OMA" id="TAISWRV"/>
<dbReference type="EMBL" id="AMQN01000610">
    <property type="status" value="NOT_ANNOTATED_CDS"/>
    <property type="molecule type" value="Genomic_DNA"/>
</dbReference>
<feature type="transmembrane region" description="Helical" evidence="6">
    <location>
        <begin position="197"/>
        <end position="218"/>
    </location>
</feature>
<reference evidence="9" key="1">
    <citation type="submission" date="2012-12" db="EMBL/GenBank/DDBJ databases">
        <authorList>
            <person name="Hellsten U."/>
            <person name="Grimwood J."/>
            <person name="Chapman J.A."/>
            <person name="Shapiro H."/>
            <person name="Aerts A."/>
            <person name="Otillar R.P."/>
            <person name="Terry A.Y."/>
            <person name="Boore J.L."/>
            <person name="Simakov O."/>
            <person name="Marletaz F."/>
            <person name="Cho S.-J."/>
            <person name="Edsinger-Gonzales E."/>
            <person name="Havlak P."/>
            <person name="Kuo D.-H."/>
            <person name="Larsson T."/>
            <person name="Lv J."/>
            <person name="Arendt D."/>
            <person name="Savage R."/>
            <person name="Osoegawa K."/>
            <person name="de Jong P."/>
            <person name="Lindberg D.R."/>
            <person name="Seaver E.C."/>
            <person name="Weisblat D.A."/>
            <person name="Putnam N.H."/>
            <person name="Grigoriev I.V."/>
            <person name="Rokhsar D.S."/>
        </authorList>
    </citation>
    <scope>NUCLEOTIDE SEQUENCE</scope>
    <source>
        <strain evidence="9">I ESC-2004</strain>
    </source>
</reference>